<feature type="signal peptide" evidence="1">
    <location>
        <begin position="1"/>
        <end position="27"/>
    </location>
</feature>
<name>A0A1T4JV49_9BACT</name>
<keyword evidence="3" id="KW-1185">Reference proteome</keyword>
<evidence type="ECO:0000313" key="3">
    <source>
        <dbReference type="Proteomes" id="UP000190888"/>
    </source>
</evidence>
<reference evidence="2 3" key="1">
    <citation type="submission" date="2017-02" db="EMBL/GenBank/DDBJ databases">
        <authorList>
            <person name="Peterson S.W."/>
        </authorList>
    </citation>
    <scope>NUCLEOTIDE SEQUENCE [LARGE SCALE GENOMIC DNA]</scope>
    <source>
        <strain evidence="2 3">DSM 22335</strain>
    </source>
</reference>
<dbReference type="SUPFAM" id="SSF56935">
    <property type="entry name" value="Porins"/>
    <property type="match status" value="2"/>
</dbReference>
<sequence length="893" mass="101848">MKTSYCKLLYCFVAILLSATVPHTSFAQEQKIYSGTVSDSAQPVVSANVFIVNDAGVLLSFAITDQYGSFRIKLSETLMQQPLWIEATGMGYKKERIKFDPKKQEYKFRLTRDPVFLEGVTVTSRPKLQQMGDTLRYIVSSFAEKEDRSIGDVLRRMPGIKIMDDGTIYYNDKQIENLYIQGDDLMSGKYGTATKVIRKEMIKSVDVIQNHQPIKVLKDKVFSDKTSVNLVLADENSIKISSGGSIGLGLPGLYDISANTILLNKKIKSINLAAINNTGNDYRNQLKSQGSGNMGGSIDKDFPELTLSLSSAPVPNIAQQYYFDNQSRIFNFNNLYNLKNGIQLKANVQVFDDRNLFLYNGNTKNFINGDTVIYQDHESVRNRPKAFSGSFQVFANKEKFYFNNVTQYRSWVETNAAGMQFNSNSFSQELRNRRYELSNDLHWMPTIKSNAVFELRWLLKKADYDKQLALYDGFVSSIKGHEGVYDSIIQKLKDPVFMSHVYLSAKRSWRWGTVYQNAGWITENHLVQSALAFLKNGNLTPYSGDNGNHQRWRNNQYYVSSGFDFKTNRWSGTVQLPLILQQLRDVQEYYGFNSALNKVRFNPKASLRHQISLEKQVSLNYSYTTTFGDFTDTYIGSILKNYRNVSSSQGVIPFNKIHSSSLSYGYQKSISLFFFNADVSYSHITGNTLMASAITDSIEQTALVQGNNVQERWSANTGVSKFIFAIKLNTSLKLGYSFSRNNVILNNQPVSVHNNVLSASVQFSKRFSDKISVEYGGRYEQVKVTSSGNAAAQKVQNLNQTIKASFIPDKKLLVDFVIRNAIQKNNFITQDYFFSDAKIRYTFSKKKFDLNIEAYNLFNVKDYVYFNADSYRLLSNHYYLRGRMIMAKVDVYF</sequence>
<accession>A0A1T4JV49</accession>
<proteinExistence type="predicted"/>
<keyword evidence="1" id="KW-0732">Signal</keyword>
<protein>
    <submittedName>
        <fullName evidence="2">Outer membrane receptor proteins, mostly Fe transport</fullName>
    </submittedName>
</protein>
<dbReference type="AlphaFoldDB" id="A0A1T4JV49"/>
<dbReference type="EMBL" id="FUWH01000001">
    <property type="protein sequence ID" value="SJZ34028.1"/>
    <property type="molecule type" value="Genomic_DNA"/>
</dbReference>
<dbReference type="STRING" id="413434.SAMN04488132_101217"/>
<keyword evidence="2" id="KW-0675">Receptor</keyword>
<feature type="chain" id="PRO_5012617206" evidence="1">
    <location>
        <begin position="28"/>
        <end position="893"/>
    </location>
</feature>
<dbReference type="Proteomes" id="UP000190888">
    <property type="component" value="Unassembled WGS sequence"/>
</dbReference>
<evidence type="ECO:0000256" key="1">
    <source>
        <dbReference type="SAM" id="SignalP"/>
    </source>
</evidence>
<organism evidence="2 3">
    <name type="scientific">Sediminibacterium ginsengisoli</name>
    <dbReference type="NCBI Taxonomy" id="413434"/>
    <lineage>
        <taxon>Bacteria</taxon>
        <taxon>Pseudomonadati</taxon>
        <taxon>Bacteroidota</taxon>
        <taxon>Chitinophagia</taxon>
        <taxon>Chitinophagales</taxon>
        <taxon>Chitinophagaceae</taxon>
        <taxon>Sediminibacterium</taxon>
    </lineage>
</organism>
<gene>
    <name evidence="2" type="ORF">SAMN04488132_101217</name>
</gene>
<evidence type="ECO:0000313" key="2">
    <source>
        <dbReference type="EMBL" id="SJZ34028.1"/>
    </source>
</evidence>